<keyword evidence="3" id="KW-1185">Reference proteome</keyword>
<evidence type="ECO:0000313" key="2">
    <source>
        <dbReference type="EMBL" id="VAH71879.1"/>
    </source>
</evidence>
<proteinExistence type="predicted"/>
<organism evidence="2 3">
    <name type="scientific">Triticum turgidum subsp. durum</name>
    <name type="common">Durum wheat</name>
    <name type="synonym">Triticum durum</name>
    <dbReference type="NCBI Taxonomy" id="4567"/>
    <lineage>
        <taxon>Eukaryota</taxon>
        <taxon>Viridiplantae</taxon>
        <taxon>Streptophyta</taxon>
        <taxon>Embryophyta</taxon>
        <taxon>Tracheophyta</taxon>
        <taxon>Spermatophyta</taxon>
        <taxon>Magnoliopsida</taxon>
        <taxon>Liliopsida</taxon>
        <taxon>Poales</taxon>
        <taxon>Poaceae</taxon>
        <taxon>BOP clade</taxon>
        <taxon>Pooideae</taxon>
        <taxon>Triticodae</taxon>
        <taxon>Triticeae</taxon>
        <taxon>Triticinae</taxon>
        <taxon>Triticum</taxon>
    </lineage>
</organism>
<accession>A0A9R1Q6S0</accession>
<dbReference type="AlphaFoldDB" id="A0A9R1Q6S0"/>
<gene>
    <name evidence="2" type="ORF">TRITD_3Bv1G015950</name>
</gene>
<evidence type="ECO:0000313" key="3">
    <source>
        <dbReference type="Proteomes" id="UP000324705"/>
    </source>
</evidence>
<name>A0A9R1Q6S0_TRITD</name>
<evidence type="ECO:0000256" key="1">
    <source>
        <dbReference type="SAM" id="MobiDB-lite"/>
    </source>
</evidence>
<dbReference type="EMBL" id="LT934116">
    <property type="protein sequence ID" value="VAH71879.1"/>
    <property type="molecule type" value="Genomic_DNA"/>
</dbReference>
<feature type="region of interest" description="Disordered" evidence="1">
    <location>
        <begin position="55"/>
        <end position="130"/>
    </location>
</feature>
<dbReference type="Gramene" id="TRITD3Bv1G015950.1">
    <property type="protein sequence ID" value="TRITD3Bv1G015950.1"/>
    <property type="gene ID" value="TRITD3Bv1G015950"/>
</dbReference>
<dbReference type="Proteomes" id="UP000324705">
    <property type="component" value="Chromosome 3B"/>
</dbReference>
<protein>
    <submittedName>
        <fullName evidence="2">Uncharacterized protein</fullName>
    </submittedName>
</protein>
<feature type="compositionally biased region" description="Basic and acidic residues" evidence="1">
    <location>
        <begin position="97"/>
        <end position="112"/>
    </location>
</feature>
<sequence length="130" mass="14447">MCLEFGSCFGGRMRDDYGGRARSRGGGYWSAPVPAPVYQQEQPPAVVHEAYHDRAEKADHTEAAGHATYLQDKAGSETPARHPAWHNKVADDAYTPRPHEAAAADHSHRDTSPMDNYHHHHPRQVLATSR</sequence>
<reference evidence="2 3" key="1">
    <citation type="submission" date="2017-09" db="EMBL/GenBank/DDBJ databases">
        <authorList>
            <consortium name="International Durum Wheat Genome Sequencing Consortium (IDWGSC)"/>
            <person name="Milanesi L."/>
        </authorList>
    </citation>
    <scope>NUCLEOTIDE SEQUENCE [LARGE SCALE GENOMIC DNA]</scope>
    <source>
        <strain evidence="3">cv. Svevo</strain>
    </source>
</reference>